<protein>
    <submittedName>
        <fullName evidence="2">Uncharacterized protein</fullName>
    </submittedName>
</protein>
<name>A0A3M8K6E4_9CORY</name>
<reference evidence="2 3" key="1">
    <citation type="submission" date="2018-02" db="EMBL/GenBank/DDBJ databases">
        <title>Corynebacterium alimpuense sp. nov., a marine obligate actinomycete isolated from sediments of Valparaiso bay, Chile.</title>
        <authorList>
            <person name="Claverias F."/>
            <person name="Gonzales-Siles L."/>
            <person name="Salva-Serra F."/>
            <person name="Inganaes E."/>
            <person name="Molin K."/>
            <person name="Cumsille A."/>
            <person name="Undabarrena A."/>
            <person name="Couve E."/>
            <person name="Moore E.R.B."/>
            <person name="Gomila M."/>
            <person name="Camara B."/>
        </authorList>
    </citation>
    <scope>NUCLEOTIDE SEQUENCE [LARGE SCALE GENOMIC DNA]</scope>
    <source>
        <strain evidence="2 3">CCUG 69366</strain>
    </source>
</reference>
<sequence length="59" mass="6126">MAETGCSARDWLIPGIIAVIGVGVLLLTALAFSIRTKSVLGINTATTRCQYAAGFGSRI</sequence>
<evidence type="ECO:0000313" key="3">
    <source>
        <dbReference type="Proteomes" id="UP000266975"/>
    </source>
</evidence>
<gene>
    <name evidence="2" type="ORF">C5L39_05700</name>
</gene>
<comment type="caution">
    <text evidence="2">The sequence shown here is derived from an EMBL/GenBank/DDBJ whole genome shotgun (WGS) entry which is preliminary data.</text>
</comment>
<feature type="transmembrane region" description="Helical" evidence="1">
    <location>
        <begin position="12"/>
        <end position="32"/>
    </location>
</feature>
<proteinExistence type="predicted"/>
<dbReference type="Proteomes" id="UP000266975">
    <property type="component" value="Unassembled WGS sequence"/>
</dbReference>
<evidence type="ECO:0000313" key="2">
    <source>
        <dbReference type="EMBL" id="RNE48797.1"/>
    </source>
</evidence>
<organism evidence="2 3">
    <name type="scientific">Corynebacterium alimapuense</name>
    <dbReference type="NCBI Taxonomy" id="1576874"/>
    <lineage>
        <taxon>Bacteria</taxon>
        <taxon>Bacillati</taxon>
        <taxon>Actinomycetota</taxon>
        <taxon>Actinomycetes</taxon>
        <taxon>Mycobacteriales</taxon>
        <taxon>Corynebacteriaceae</taxon>
        <taxon>Corynebacterium</taxon>
    </lineage>
</organism>
<evidence type="ECO:0000256" key="1">
    <source>
        <dbReference type="SAM" id="Phobius"/>
    </source>
</evidence>
<dbReference type="EMBL" id="PTJO01000004">
    <property type="protein sequence ID" value="RNE48797.1"/>
    <property type="molecule type" value="Genomic_DNA"/>
</dbReference>
<dbReference type="AlphaFoldDB" id="A0A3M8K6E4"/>
<accession>A0A3M8K6E4</accession>
<keyword evidence="1" id="KW-0812">Transmembrane</keyword>
<keyword evidence="3" id="KW-1185">Reference proteome</keyword>
<keyword evidence="1" id="KW-1133">Transmembrane helix</keyword>
<keyword evidence="1" id="KW-0472">Membrane</keyword>